<dbReference type="HOGENOM" id="CLU_2807329_0_0_5"/>
<accession>Q2W7E5</accession>
<keyword evidence="4" id="KW-1185">Reference proteome</keyword>
<organism evidence="3 4">
    <name type="scientific">Paramagnetospirillum magneticum (strain ATCC 700264 / AMB-1)</name>
    <name type="common">Magnetospirillum magneticum</name>
    <dbReference type="NCBI Taxonomy" id="342108"/>
    <lineage>
        <taxon>Bacteria</taxon>
        <taxon>Pseudomonadati</taxon>
        <taxon>Pseudomonadota</taxon>
        <taxon>Alphaproteobacteria</taxon>
        <taxon>Rhodospirillales</taxon>
        <taxon>Magnetospirillaceae</taxon>
        <taxon>Paramagnetospirillum</taxon>
    </lineage>
</organism>
<keyword evidence="2" id="KW-0472">Membrane</keyword>
<feature type="transmembrane region" description="Helical" evidence="2">
    <location>
        <begin position="21"/>
        <end position="41"/>
    </location>
</feature>
<dbReference type="KEGG" id="mag:amb1425"/>
<evidence type="ECO:0000313" key="4">
    <source>
        <dbReference type="Proteomes" id="UP000007058"/>
    </source>
</evidence>
<feature type="region of interest" description="Disordered" evidence="1">
    <location>
        <begin position="43"/>
        <end position="67"/>
    </location>
</feature>
<proteinExistence type="predicted"/>
<evidence type="ECO:0000313" key="3">
    <source>
        <dbReference type="EMBL" id="BAE50230.1"/>
    </source>
</evidence>
<reference evidence="3 4" key="1">
    <citation type="journal article" date="2005" name="DNA Res.">
        <title>Complete genome sequence of the facultative anaerobic magnetotactic bacterium Magnetospirillum sp. strain AMB-1.</title>
        <authorList>
            <person name="Matsunaga T."/>
            <person name="Okamura Y."/>
            <person name="Fukuda Y."/>
            <person name="Wahyudi A.T."/>
            <person name="Murase Y."/>
            <person name="Takeyama H."/>
        </authorList>
    </citation>
    <scope>NUCLEOTIDE SEQUENCE [LARGE SCALE GENOMIC DNA]</scope>
    <source>
        <strain evidence="4">ATCC 700264 / AMB-1</strain>
    </source>
</reference>
<dbReference type="STRING" id="342108.amb1425"/>
<keyword evidence="2" id="KW-0812">Transmembrane</keyword>
<dbReference type="AlphaFoldDB" id="Q2W7E5"/>
<evidence type="ECO:0000256" key="1">
    <source>
        <dbReference type="SAM" id="MobiDB-lite"/>
    </source>
</evidence>
<evidence type="ECO:0000256" key="2">
    <source>
        <dbReference type="SAM" id="Phobius"/>
    </source>
</evidence>
<dbReference type="EMBL" id="AP007255">
    <property type="protein sequence ID" value="BAE50230.1"/>
    <property type="molecule type" value="Genomic_DNA"/>
</dbReference>
<protein>
    <submittedName>
        <fullName evidence="3">Uncharacterized protein</fullName>
    </submittedName>
</protein>
<keyword evidence="2" id="KW-1133">Transmembrane helix</keyword>
<gene>
    <name evidence="3" type="ordered locus">amb1425</name>
</gene>
<sequence>MARTRTPPPPELIGPGAKRPCSASLVLAASVLSVCSVVIALQPNPRSRPGEPLNPSSRTLADKHGLV</sequence>
<name>Q2W7E5_PARM1</name>
<dbReference type="Proteomes" id="UP000007058">
    <property type="component" value="Chromosome"/>
</dbReference>